<gene>
    <name evidence="1" type="ORF">CRI94_09395</name>
</gene>
<comment type="caution">
    <text evidence="1">The sequence shown here is derived from an EMBL/GenBank/DDBJ whole genome shotgun (WGS) entry which is preliminary data.</text>
</comment>
<accession>A0A2A8CXQ4</accession>
<sequence length="171" mass="18314">MISPTTLITMRITNPFLLLVSLLTGLLVLSGCETRSELTISGPPQNTPTTVTITVDNRSNDAWVVVDVQGGTDVTDGSTDNPTLRFKKDVRYVINNMGGENNHPIALKDADGSILLRQDTGGGSLSGDEDINFVANTDGIAFTFTRTLLQEVDAYNCLNHAAMEGSIVVVE</sequence>
<keyword evidence="2" id="KW-1185">Reference proteome</keyword>
<dbReference type="EMBL" id="PDEQ01000004">
    <property type="protein sequence ID" value="PEN13519.1"/>
    <property type="molecule type" value="Genomic_DNA"/>
</dbReference>
<dbReference type="Proteomes" id="UP000220102">
    <property type="component" value="Unassembled WGS sequence"/>
</dbReference>
<evidence type="ECO:0000313" key="1">
    <source>
        <dbReference type="EMBL" id="PEN13519.1"/>
    </source>
</evidence>
<dbReference type="AlphaFoldDB" id="A0A2A8CXQ4"/>
<evidence type="ECO:0000313" key="2">
    <source>
        <dbReference type="Proteomes" id="UP000220102"/>
    </source>
</evidence>
<organism evidence="1 2">
    <name type="scientific">Longibacter salinarum</name>
    <dbReference type="NCBI Taxonomy" id="1850348"/>
    <lineage>
        <taxon>Bacteria</taxon>
        <taxon>Pseudomonadati</taxon>
        <taxon>Rhodothermota</taxon>
        <taxon>Rhodothermia</taxon>
        <taxon>Rhodothermales</taxon>
        <taxon>Salisaetaceae</taxon>
        <taxon>Longibacter</taxon>
    </lineage>
</organism>
<proteinExistence type="predicted"/>
<name>A0A2A8CXQ4_9BACT</name>
<protein>
    <submittedName>
        <fullName evidence="1">Uncharacterized protein</fullName>
    </submittedName>
</protein>
<reference evidence="1 2" key="1">
    <citation type="submission" date="2017-10" db="EMBL/GenBank/DDBJ databases">
        <title>Draft genome of Longibacter Salinarum.</title>
        <authorList>
            <person name="Goh K.M."/>
            <person name="Shamsir M.S."/>
            <person name="Lim S.W."/>
        </authorList>
    </citation>
    <scope>NUCLEOTIDE SEQUENCE [LARGE SCALE GENOMIC DNA]</scope>
    <source>
        <strain evidence="1 2">KCTC 52045</strain>
    </source>
</reference>